<dbReference type="AlphaFoldDB" id="A0A3F3PQG5"/>
<gene>
    <name evidence="4" type="ORF">BDQ94DRAFT_174118</name>
</gene>
<dbReference type="GeneID" id="38140637"/>
<accession>A0A3F3PQG5</accession>
<sequence length="504" mass="56123">MSKPRCLLSVLPVELVFECVQYLDTSSVVHLSGTCKRLNSILRRNCTEQVTNHALEYITVEAWKGFGGKVKLDADSIKALLSRARHSGISLWGTKNGHWEDEHRDFVYYLPKSRIEVVISDEKDDKDNSDNSDDNGDNGDNDVNYNGPSSLLHKAIHYKDVEVVKVLLQNGADPRLACTRGGPPGTLERLMNDTWGPCPLMVGVLLDADALLVSVEFATKLCQIGGSTSSLIELVLNKHLDVHCTYSGVIRFTLFTDATILHIAASEGDPDLLEAIISRAPNLLQASVMGMTVSSGTRPPPGPRPVPNGQSAEGWYDTYLPLNLALKSHNAANAKYLLQCGSKTDRASFELVWEDACDFTKFTTDWVDILKLMAARIEFNSPEAIPMIQRCIDNFFHPKASCHARFFQKLCLPPFLGNMSLRTRARYLDRFDVQSCEAHLDELRYIIAWCEVALQNEIHSEGKLGLGATDETTECLPSLLAGFREHEQAQQEIVQLLWEAMLET</sequence>
<dbReference type="SUPFAM" id="SSF48403">
    <property type="entry name" value="Ankyrin repeat"/>
    <property type="match status" value="1"/>
</dbReference>
<dbReference type="InterPro" id="IPR036770">
    <property type="entry name" value="Ankyrin_rpt-contain_sf"/>
</dbReference>
<dbReference type="CDD" id="cd09917">
    <property type="entry name" value="F-box_SF"/>
    <property type="match status" value="1"/>
</dbReference>
<dbReference type="Pfam" id="PF00646">
    <property type="entry name" value="F-box"/>
    <property type="match status" value="1"/>
</dbReference>
<evidence type="ECO:0000256" key="1">
    <source>
        <dbReference type="PROSITE-ProRule" id="PRU00023"/>
    </source>
</evidence>
<dbReference type="PROSITE" id="PS50181">
    <property type="entry name" value="FBOX"/>
    <property type="match status" value="1"/>
</dbReference>
<feature type="repeat" description="ANK" evidence="1">
    <location>
        <begin position="147"/>
        <end position="179"/>
    </location>
</feature>
<feature type="compositionally biased region" description="Basic and acidic residues" evidence="2">
    <location>
        <begin position="120"/>
        <end position="129"/>
    </location>
</feature>
<dbReference type="Gene3D" id="1.25.40.20">
    <property type="entry name" value="Ankyrin repeat-containing domain"/>
    <property type="match status" value="2"/>
</dbReference>
<keyword evidence="5" id="KW-1185">Reference proteome</keyword>
<feature type="domain" description="F-box" evidence="3">
    <location>
        <begin position="5"/>
        <end position="54"/>
    </location>
</feature>
<feature type="compositionally biased region" description="Acidic residues" evidence="2">
    <location>
        <begin position="130"/>
        <end position="140"/>
    </location>
</feature>
<name>A0A3F3PQG5_9EURO</name>
<dbReference type="PANTHER" id="PTHR46224">
    <property type="entry name" value="ANKYRIN REPEAT FAMILY PROTEIN"/>
    <property type="match status" value="1"/>
</dbReference>
<dbReference type="Pfam" id="PF00023">
    <property type="entry name" value="Ank"/>
    <property type="match status" value="1"/>
</dbReference>
<evidence type="ECO:0000313" key="5">
    <source>
        <dbReference type="Proteomes" id="UP000253729"/>
    </source>
</evidence>
<dbReference type="Proteomes" id="UP000253729">
    <property type="component" value="Unassembled WGS sequence"/>
</dbReference>
<dbReference type="RefSeq" id="XP_026622105.1">
    <property type="nucleotide sequence ID" value="XM_026772281.1"/>
</dbReference>
<dbReference type="SMART" id="SM00256">
    <property type="entry name" value="FBOX"/>
    <property type="match status" value="1"/>
</dbReference>
<reference evidence="4 5" key="1">
    <citation type="submission" date="2018-07" db="EMBL/GenBank/DDBJ databases">
        <title>The genomes of Aspergillus section Nigri reveals drivers in fungal speciation.</title>
        <authorList>
            <consortium name="DOE Joint Genome Institute"/>
            <person name="Vesth T.C."/>
            <person name="Nybo J."/>
            <person name="Theobald S."/>
            <person name="Brandl J."/>
            <person name="Frisvad J.C."/>
            <person name="Nielsen K.F."/>
            <person name="Lyhne E.K."/>
            <person name="Kogle M.E."/>
            <person name="Kuo A."/>
            <person name="Riley R."/>
            <person name="Clum A."/>
            <person name="Nolan M."/>
            <person name="Lipzen A."/>
            <person name="Salamov A."/>
            <person name="Henrissat B."/>
            <person name="Wiebenga A."/>
            <person name="De vries R.P."/>
            <person name="Grigoriev I.V."/>
            <person name="Mortensen U.H."/>
            <person name="Andersen M.R."/>
            <person name="Baker S.E."/>
        </authorList>
    </citation>
    <scope>NUCLEOTIDE SEQUENCE [LARGE SCALE GENOMIC DNA]</scope>
    <source>
        <strain evidence="4 5">CBS 139.54b</strain>
    </source>
</reference>
<evidence type="ECO:0000259" key="3">
    <source>
        <dbReference type="PROSITE" id="PS50181"/>
    </source>
</evidence>
<dbReference type="InterPro" id="IPR051616">
    <property type="entry name" value="Cul2-RING_E3_ligase_SR"/>
</dbReference>
<dbReference type="SUPFAM" id="SSF81383">
    <property type="entry name" value="F-box domain"/>
    <property type="match status" value="1"/>
</dbReference>
<keyword evidence="1" id="KW-0040">ANK repeat</keyword>
<dbReference type="SMART" id="SM00248">
    <property type="entry name" value="ANK"/>
    <property type="match status" value="3"/>
</dbReference>
<dbReference type="InterPro" id="IPR001810">
    <property type="entry name" value="F-box_dom"/>
</dbReference>
<dbReference type="InterPro" id="IPR002110">
    <property type="entry name" value="Ankyrin_rpt"/>
</dbReference>
<protein>
    <recommendedName>
        <fullName evidence="3">F-box domain-containing protein</fullName>
    </recommendedName>
</protein>
<dbReference type="PROSITE" id="PS50088">
    <property type="entry name" value="ANK_REPEAT"/>
    <property type="match status" value="1"/>
</dbReference>
<feature type="region of interest" description="Disordered" evidence="2">
    <location>
        <begin position="120"/>
        <end position="144"/>
    </location>
</feature>
<evidence type="ECO:0000313" key="4">
    <source>
        <dbReference type="EMBL" id="RDH29083.1"/>
    </source>
</evidence>
<evidence type="ECO:0000256" key="2">
    <source>
        <dbReference type="SAM" id="MobiDB-lite"/>
    </source>
</evidence>
<proteinExistence type="predicted"/>
<dbReference type="PROSITE" id="PS50297">
    <property type="entry name" value="ANK_REP_REGION"/>
    <property type="match status" value="1"/>
</dbReference>
<dbReference type="InterPro" id="IPR036047">
    <property type="entry name" value="F-box-like_dom_sf"/>
</dbReference>
<organism evidence="4 5">
    <name type="scientific">Aspergillus welwitschiae</name>
    <dbReference type="NCBI Taxonomy" id="1341132"/>
    <lineage>
        <taxon>Eukaryota</taxon>
        <taxon>Fungi</taxon>
        <taxon>Dikarya</taxon>
        <taxon>Ascomycota</taxon>
        <taxon>Pezizomycotina</taxon>
        <taxon>Eurotiomycetes</taxon>
        <taxon>Eurotiomycetidae</taxon>
        <taxon>Eurotiales</taxon>
        <taxon>Aspergillaceae</taxon>
        <taxon>Aspergillus</taxon>
        <taxon>Aspergillus subgen. Circumdati</taxon>
    </lineage>
</organism>
<dbReference type="EMBL" id="KZ852070">
    <property type="protein sequence ID" value="RDH29083.1"/>
    <property type="molecule type" value="Genomic_DNA"/>
</dbReference>